<dbReference type="CDD" id="cd06170">
    <property type="entry name" value="LuxR_C_like"/>
    <property type="match status" value="1"/>
</dbReference>
<dbReference type="InterPro" id="IPR016032">
    <property type="entry name" value="Sig_transdc_resp-reg_C-effctor"/>
</dbReference>
<sequence>MAASTSHSARGGSYVIVVLCDPVGMFGDEVVAAISNRGNEVNIVRSIPATTADQTLYIMDISLASTLLPGTTGQRPAILAVTDRNDGQVLKEAVSLGAAGLLSINRPMSTLLAAIDRIAAGQPYYDRRLLQAALGAGQPAPSSQAALRLKQLTGRERDVLAAIVAGHTTRTIAATLNISTATVRSHIQKVLAKLGVHSRLEAAAFVLAHNRGEGPADIPAPRGEAAGAD</sequence>
<evidence type="ECO:0000259" key="2">
    <source>
        <dbReference type="PROSITE" id="PS50043"/>
    </source>
</evidence>
<dbReference type="GO" id="GO:0006355">
    <property type="term" value="P:regulation of DNA-templated transcription"/>
    <property type="evidence" value="ECO:0007669"/>
    <property type="project" value="InterPro"/>
</dbReference>
<dbReference type="EMBL" id="VFOW01000001">
    <property type="protein sequence ID" value="TQL78679.1"/>
    <property type="molecule type" value="Genomic_DNA"/>
</dbReference>
<dbReference type="Proteomes" id="UP000317043">
    <property type="component" value="Unassembled WGS sequence"/>
</dbReference>
<dbReference type="InterPro" id="IPR039420">
    <property type="entry name" value="WalR-like"/>
</dbReference>
<reference evidence="3 4" key="1">
    <citation type="submission" date="2019-06" db="EMBL/GenBank/DDBJ databases">
        <title>Sequencing the genomes of 1000 actinobacteria strains.</title>
        <authorList>
            <person name="Klenk H.-P."/>
        </authorList>
    </citation>
    <scope>NUCLEOTIDE SEQUENCE [LARGE SCALE GENOMIC DNA]</scope>
    <source>
        <strain evidence="3 4">DSM 45928</strain>
    </source>
</reference>
<keyword evidence="1 3" id="KW-0238">DNA-binding</keyword>
<dbReference type="PANTHER" id="PTHR43214">
    <property type="entry name" value="TWO-COMPONENT RESPONSE REGULATOR"/>
    <property type="match status" value="1"/>
</dbReference>
<evidence type="ECO:0000313" key="4">
    <source>
        <dbReference type="Proteomes" id="UP000317043"/>
    </source>
</evidence>
<dbReference type="AlphaFoldDB" id="A0A543B1I6"/>
<organism evidence="3 4">
    <name type="scientific">Stackebrandtia endophytica</name>
    <dbReference type="NCBI Taxonomy" id="1496996"/>
    <lineage>
        <taxon>Bacteria</taxon>
        <taxon>Bacillati</taxon>
        <taxon>Actinomycetota</taxon>
        <taxon>Actinomycetes</taxon>
        <taxon>Glycomycetales</taxon>
        <taxon>Glycomycetaceae</taxon>
        <taxon>Stackebrandtia</taxon>
    </lineage>
</organism>
<evidence type="ECO:0000256" key="1">
    <source>
        <dbReference type="ARBA" id="ARBA00023125"/>
    </source>
</evidence>
<dbReference type="OrthoDB" id="2878275at2"/>
<dbReference type="InterPro" id="IPR000792">
    <property type="entry name" value="Tscrpt_reg_LuxR_C"/>
</dbReference>
<proteinExistence type="predicted"/>
<name>A0A543B1I6_9ACTN</name>
<dbReference type="Gene3D" id="3.40.50.2300">
    <property type="match status" value="1"/>
</dbReference>
<comment type="caution">
    <text evidence="3">The sequence shown here is derived from an EMBL/GenBank/DDBJ whole genome shotgun (WGS) entry which is preliminary data.</text>
</comment>
<dbReference type="InParanoid" id="A0A543B1I6"/>
<evidence type="ECO:0000313" key="3">
    <source>
        <dbReference type="EMBL" id="TQL78679.1"/>
    </source>
</evidence>
<dbReference type="PANTHER" id="PTHR43214:SF42">
    <property type="entry name" value="TRANSCRIPTIONAL REGULATORY PROTEIN DESR"/>
    <property type="match status" value="1"/>
</dbReference>
<dbReference type="Pfam" id="PF00196">
    <property type="entry name" value="GerE"/>
    <property type="match status" value="1"/>
</dbReference>
<dbReference type="SMART" id="SM00421">
    <property type="entry name" value="HTH_LUXR"/>
    <property type="match status" value="1"/>
</dbReference>
<dbReference type="PROSITE" id="PS50043">
    <property type="entry name" value="HTH_LUXR_2"/>
    <property type="match status" value="1"/>
</dbReference>
<keyword evidence="4" id="KW-1185">Reference proteome</keyword>
<feature type="domain" description="HTH luxR-type" evidence="2">
    <location>
        <begin position="145"/>
        <end position="210"/>
    </location>
</feature>
<dbReference type="PRINTS" id="PR00038">
    <property type="entry name" value="HTHLUXR"/>
</dbReference>
<dbReference type="GO" id="GO:0003677">
    <property type="term" value="F:DNA binding"/>
    <property type="evidence" value="ECO:0007669"/>
    <property type="project" value="UniProtKB-KW"/>
</dbReference>
<accession>A0A543B1I6</accession>
<protein>
    <submittedName>
        <fullName evidence="3">DNA-binding NarL/FixJ family response regulator</fullName>
    </submittedName>
</protein>
<gene>
    <name evidence="3" type="ORF">FB566_4270</name>
</gene>
<dbReference type="SUPFAM" id="SSF46894">
    <property type="entry name" value="C-terminal effector domain of the bipartite response regulators"/>
    <property type="match status" value="1"/>
</dbReference>